<organism evidence="2 3">
    <name type="scientific">Sphingomonas naasensis</name>
    <dbReference type="NCBI Taxonomy" id="1344951"/>
    <lineage>
        <taxon>Bacteria</taxon>
        <taxon>Pseudomonadati</taxon>
        <taxon>Pseudomonadota</taxon>
        <taxon>Alphaproteobacteria</taxon>
        <taxon>Sphingomonadales</taxon>
        <taxon>Sphingomonadaceae</taxon>
        <taxon>Sphingomonas</taxon>
    </lineage>
</organism>
<gene>
    <name evidence="2" type="ORF">E5A74_20540</name>
</gene>
<sequence length="283" mass="32093">MARRIKISSGVLNVRLHPHPEGIYGEFIEAIYQLRRPVRIRGDRYAMLSLLSRTEANDGIYTGLITTFTKIDTTEPWFDTDNLKEASEKDISRISIPDSLHPNATSFHFLFDARRHRFYVQTYSKGRTLSVRSAQRMLGGLAADLAITRRFNEAVIDIVQSKAGLEAVFALTVIKRVTVTLTKPNADVFDDDFDENIEGFLEELHSKKLTLIVEAEPRQSITPNEGLRRVSRSALEHGSVKTEGRDEQGATQRSTDDYPEDLHDKYDPDAVSETHAFRQLTGR</sequence>
<feature type="region of interest" description="Disordered" evidence="1">
    <location>
        <begin position="222"/>
        <end position="283"/>
    </location>
</feature>
<comment type="caution">
    <text evidence="2">The sequence shown here is derived from an EMBL/GenBank/DDBJ whole genome shotgun (WGS) entry which is preliminary data.</text>
</comment>
<proteinExistence type="predicted"/>
<dbReference type="AlphaFoldDB" id="A0A4S1W618"/>
<protein>
    <submittedName>
        <fullName evidence="2">DUF4747 family protein</fullName>
    </submittedName>
</protein>
<evidence type="ECO:0000256" key="1">
    <source>
        <dbReference type="SAM" id="MobiDB-lite"/>
    </source>
</evidence>
<dbReference type="Proteomes" id="UP000309848">
    <property type="component" value="Unassembled WGS sequence"/>
</dbReference>
<name>A0A4S1W618_9SPHN</name>
<dbReference type="EMBL" id="SRXU01000014">
    <property type="protein sequence ID" value="TGX37095.1"/>
    <property type="molecule type" value="Genomic_DNA"/>
</dbReference>
<dbReference type="InterPro" id="IPR031832">
    <property type="entry name" value="DUF4747"/>
</dbReference>
<keyword evidence="3" id="KW-1185">Reference proteome</keyword>
<dbReference type="Pfam" id="PF15931">
    <property type="entry name" value="DUF4747"/>
    <property type="match status" value="1"/>
</dbReference>
<dbReference type="OrthoDB" id="7842141at2"/>
<dbReference type="RefSeq" id="WP_135987502.1">
    <property type="nucleotide sequence ID" value="NZ_JAASQM010000001.1"/>
</dbReference>
<evidence type="ECO:0000313" key="3">
    <source>
        <dbReference type="Proteomes" id="UP000309848"/>
    </source>
</evidence>
<accession>A0A4S1W618</accession>
<feature type="compositionally biased region" description="Basic and acidic residues" evidence="1">
    <location>
        <begin position="234"/>
        <end position="268"/>
    </location>
</feature>
<evidence type="ECO:0000313" key="2">
    <source>
        <dbReference type="EMBL" id="TGX37095.1"/>
    </source>
</evidence>
<reference evidence="2 3" key="1">
    <citation type="submission" date="2019-04" db="EMBL/GenBank/DDBJ databases">
        <title>Sphingomonas psychrotolerans sp. nov., isolated from soil in the Tianshan Mountains, Xinjiang, China.</title>
        <authorList>
            <person name="Luo Y."/>
            <person name="Sheng H."/>
        </authorList>
    </citation>
    <scope>NUCLEOTIDE SEQUENCE [LARGE SCALE GENOMIC DNA]</scope>
    <source>
        <strain evidence="2 3">KIS18-15</strain>
    </source>
</reference>